<evidence type="ECO:0000256" key="5">
    <source>
        <dbReference type="ARBA" id="ARBA00042586"/>
    </source>
</evidence>
<accession>A0A5C3QFE1</accession>
<evidence type="ECO:0000313" key="7">
    <source>
        <dbReference type="EMBL" id="TFK99200.1"/>
    </source>
</evidence>
<evidence type="ECO:0000313" key="8">
    <source>
        <dbReference type="Proteomes" id="UP000305067"/>
    </source>
</evidence>
<protein>
    <recommendedName>
        <fullName evidence="4">Vacuolar-sorting protein SNF7</fullName>
    </recommendedName>
    <alternativeName>
        <fullName evidence="5">Vacuolar protein-sorting-associated protein 32</fullName>
    </alternativeName>
</protein>
<dbReference type="PANTHER" id="PTHR22761">
    <property type="entry name" value="CHARGED MULTIVESICULAR BODY PROTEIN"/>
    <property type="match status" value="1"/>
</dbReference>
<comment type="similarity">
    <text evidence="2">Belongs to the SNF7 family.</text>
</comment>
<reference evidence="7 8" key="1">
    <citation type="journal article" date="2019" name="Nat. Ecol. Evol.">
        <title>Megaphylogeny resolves global patterns of mushroom evolution.</title>
        <authorList>
            <person name="Varga T."/>
            <person name="Krizsan K."/>
            <person name="Foldi C."/>
            <person name="Dima B."/>
            <person name="Sanchez-Garcia M."/>
            <person name="Sanchez-Ramirez S."/>
            <person name="Szollosi G.J."/>
            <person name="Szarkandi J.G."/>
            <person name="Papp V."/>
            <person name="Albert L."/>
            <person name="Andreopoulos W."/>
            <person name="Angelini C."/>
            <person name="Antonin V."/>
            <person name="Barry K.W."/>
            <person name="Bougher N.L."/>
            <person name="Buchanan P."/>
            <person name="Buyck B."/>
            <person name="Bense V."/>
            <person name="Catcheside P."/>
            <person name="Chovatia M."/>
            <person name="Cooper J."/>
            <person name="Damon W."/>
            <person name="Desjardin D."/>
            <person name="Finy P."/>
            <person name="Geml J."/>
            <person name="Haridas S."/>
            <person name="Hughes K."/>
            <person name="Justo A."/>
            <person name="Karasinski D."/>
            <person name="Kautmanova I."/>
            <person name="Kiss B."/>
            <person name="Kocsube S."/>
            <person name="Kotiranta H."/>
            <person name="LaButti K.M."/>
            <person name="Lechner B.E."/>
            <person name="Liimatainen K."/>
            <person name="Lipzen A."/>
            <person name="Lukacs Z."/>
            <person name="Mihaltcheva S."/>
            <person name="Morgado L.N."/>
            <person name="Niskanen T."/>
            <person name="Noordeloos M.E."/>
            <person name="Ohm R.A."/>
            <person name="Ortiz-Santana B."/>
            <person name="Ovrebo C."/>
            <person name="Racz N."/>
            <person name="Riley R."/>
            <person name="Savchenko A."/>
            <person name="Shiryaev A."/>
            <person name="Soop K."/>
            <person name="Spirin V."/>
            <person name="Szebenyi C."/>
            <person name="Tomsovsky M."/>
            <person name="Tulloss R.E."/>
            <person name="Uehling J."/>
            <person name="Grigoriev I.V."/>
            <person name="Vagvolgyi C."/>
            <person name="Papp T."/>
            <person name="Martin F.M."/>
            <person name="Miettinen O."/>
            <person name="Hibbett D.S."/>
            <person name="Nagy L.G."/>
        </authorList>
    </citation>
    <scope>NUCLEOTIDE SEQUENCE [LARGE SCALE GENOMIC DNA]</scope>
    <source>
        <strain evidence="7 8">CBS 309.79</strain>
    </source>
</reference>
<dbReference type="EMBL" id="ML178835">
    <property type="protein sequence ID" value="TFK99200.1"/>
    <property type="molecule type" value="Genomic_DNA"/>
</dbReference>
<dbReference type="GO" id="GO:0009898">
    <property type="term" value="C:cytoplasmic side of plasma membrane"/>
    <property type="evidence" value="ECO:0007669"/>
    <property type="project" value="TreeGrafter"/>
</dbReference>
<evidence type="ECO:0000256" key="3">
    <source>
        <dbReference type="ARBA" id="ARBA00022753"/>
    </source>
</evidence>
<dbReference type="GO" id="GO:0000815">
    <property type="term" value="C:ESCRT III complex"/>
    <property type="evidence" value="ECO:0007669"/>
    <property type="project" value="TreeGrafter"/>
</dbReference>
<evidence type="ECO:0000256" key="6">
    <source>
        <dbReference type="SAM" id="Coils"/>
    </source>
</evidence>
<sequence length="220" mass="24465">MMASFMNYFGGRRDPKQSARDAIVGLRTQLQMIEKKEEHLMKKIDDEQRKAKANVTTNKAAATAALRNKKRAEGDLERLSATKIQLETQVSTLENANLNAETMAAMKKATDALKVIHGNTSLKKVDDTMADMADQTAIANEISSAISNPMYSGNEIDETELQDELAELEQDTLNDRLMGADHVPAHVPAGAYRADSEWRLQTEEDDEEAQLRQLQAELAM</sequence>
<dbReference type="GO" id="GO:0006900">
    <property type="term" value="P:vesicle budding from membrane"/>
    <property type="evidence" value="ECO:0007669"/>
    <property type="project" value="TreeGrafter"/>
</dbReference>
<dbReference type="STRING" id="1884261.A0A5C3QFE1"/>
<feature type="coiled-coil region" evidence="6">
    <location>
        <begin position="16"/>
        <end position="96"/>
    </location>
</feature>
<keyword evidence="8" id="KW-1185">Reference proteome</keyword>
<dbReference type="Gene3D" id="1.10.287.1060">
    <property type="entry name" value="ESAT-6-like"/>
    <property type="match status" value="1"/>
</dbReference>
<dbReference type="Gene3D" id="6.10.250.1710">
    <property type="match status" value="1"/>
</dbReference>
<dbReference type="GO" id="GO:0005771">
    <property type="term" value="C:multivesicular body"/>
    <property type="evidence" value="ECO:0007669"/>
    <property type="project" value="TreeGrafter"/>
</dbReference>
<gene>
    <name evidence="7" type="ORF">BDV98DRAFT_511048</name>
</gene>
<dbReference type="Proteomes" id="UP000305067">
    <property type="component" value="Unassembled WGS sequence"/>
</dbReference>
<comment type="subcellular location">
    <subcellularLocation>
        <location evidence="1">Endosome</location>
    </subcellularLocation>
</comment>
<evidence type="ECO:0000256" key="2">
    <source>
        <dbReference type="ARBA" id="ARBA00006190"/>
    </source>
</evidence>
<dbReference type="InterPro" id="IPR005024">
    <property type="entry name" value="Snf7_fam"/>
</dbReference>
<organism evidence="7 8">
    <name type="scientific">Pterulicium gracile</name>
    <dbReference type="NCBI Taxonomy" id="1884261"/>
    <lineage>
        <taxon>Eukaryota</taxon>
        <taxon>Fungi</taxon>
        <taxon>Dikarya</taxon>
        <taxon>Basidiomycota</taxon>
        <taxon>Agaricomycotina</taxon>
        <taxon>Agaricomycetes</taxon>
        <taxon>Agaricomycetidae</taxon>
        <taxon>Agaricales</taxon>
        <taxon>Pleurotineae</taxon>
        <taxon>Pterulaceae</taxon>
        <taxon>Pterulicium</taxon>
    </lineage>
</organism>
<dbReference type="Pfam" id="PF03357">
    <property type="entry name" value="Snf7"/>
    <property type="match status" value="1"/>
</dbReference>
<name>A0A5C3QFE1_9AGAR</name>
<evidence type="ECO:0000256" key="4">
    <source>
        <dbReference type="ARBA" id="ARBA00040017"/>
    </source>
</evidence>
<keyword evidence="3" id="KW-0967">Endosome</keyword>
<proteinExistence type="inferred from homology"/>
<dbReference type="PANTHER" id="PTHR22761:SF10">
    <property type="entry name" value="GH13992P"/>
    <property type="match status" value="1"/>
</dbReference>
<keyword evidence="6" id="KW-0175">Coiled coil</keyword>
<dbReference type="OrthoDB" id="5592979at2759"/>
<dbReference type="AlphaFoldDB" id="A0A5C3QFE1"/>
<dbReference type="GO" id="GO:0032511">
    <property type="term" value="P:late endosome to vacuole transport via multivesicular body sorting pathway"/>
    <property type="evidence" value="ECO:0007669"/>
    <property type="project" value="TreeGrafter"/>
</dbReference>
<evidence type="ECO:0000256" key="1">
    <source>
        <dbReference type="ARBA" id="ARBA00004177"/>
    </source>
</evidence>